<keyword evidence="1" id="KW-0812">Transmembrane</keyword>
<name>A0ABW5XFT4_9MICO</name>
<dbReference type="EMBL" id="JBHUOP010000003">
    <property type="protein sequence ID" value="MFD2840507.1"/>
    <property type="molecule type" value="Genomic_DNA"/>
</dbReference>
<proteinExistence type="predicted"/>
<feature type="transmembrane region" description="Helical" evidence="1">
    <location>
        <begin position="122"/>
        <end position="141"/>
    </location>
</feature>
<keyword evidence="1" id="KW-0472">Membrane</keyword>
<dbReference type="Proteomes" id="UP001597391">
    <property type="component" value="Unassembled WGS sequence"/>
</dbReference>
<reference evidence="3" key="1">
    <citation type="journal article" date="2019" name="Int. J. Syst. Evol. Microbiol.">
        <title>The Global Catalogue of Microorganisms (GCM) 10K type strain sequencing project: providing services to taxonomists for standard genome sequencing and annotation.</title>
        <authorList>
            <consortium name="The Broad Institute Genomics Platform"/>
            <consortium name="The Broad Institute Genome Sequencing Center for Infectious Disease"/>
            <person name="Wu L."/>
            <person name="Ma J."/>
        </authorList>
    </citation>
    <scope>NUCLEOTIDE SEQUENCE [LARGE SCALE GENOMIC DNA]</scope>
    <source>
        <strain evidence="3">KCTC 33576</strain>
    </source>
</reference>
<accession>A0ABW5XFT4</accession>
<feature type="transmembrane region" description="Helical" evidence="1">
    <location>
        <begin position="37"/>
        <end position="56"/>
    </location>
</feature>
<evidence type="ECO:0000313" key="3">
    <source>
        <dbReference type="Proteomes" id="UP001597391"/>
    </source>
</evidence>
<evidence type="ECO:0000256" key="1">
    <source>
        <dbReference type="SAM" id="Phobius"/>
    </source>
</evidence>
<keyword evidence="1" id="KW-1133">Transmembrane helix</keyword>
<evidence type="ECO:0000313" key="2">
    <source>
        <dbReference type="EMBL" id="MFD2840507.1"/>
    </source>
</evidence>
<feature type="transmembrane region" description="Helical" evidence="1">
    <location>
        <begin position="62"/>
        <end position="83"/>
    </location>
</feature>
<feature type="transmembrane region" description="Helical" evidence="1">
    <location>
        <begin position="95"/>
        <end position="116"/>
    </location>
</feature>
<protein>
    <submittedName>
        <fullName evidence="2">Uncharacterized protein</fullName>
    </submittedName>
</protein>
<sequence length="145" mass="15559">MSETTDGSPTPEEAQALLAQVAQLESTTKTGSSWPQIAGLLTLGATSSLALPAIAFASDGLLALPMIFMTLWIAVSFVFMTVFSTSVKRGFGRRWFVTVGIWAVIWVIGILGVSTWFVDQAWFLAVACAALTAITMIGAWIEARR</sequence>
<dbReference type="RefSeq" id="WP_377466363.1">
    <property type="nucleotide sequence ID" value="NZ_JBHUOP010000003.1"/>
</dbReference>
<comment type="caution">
    <text evidence="2">The sequence shown here is derived from an EMBL/GenBank/DDBJ whole genome shotgun (WGS) entry which is preliminary data.</text>
</comment>
<keyword evidence="3" id="KW-1185">Reference proteome</keyword>
<gene>
    <name evidence="2" type="ORF">ACFSYH_07985</name>
</gene>
<organism evidence="2 3">
    <name type="scientific">Populibacterium corticicola</name>
    <dbReference type="NCBI Taxonomy" id="1812826"/>
    <lineage>
        <taxon>Bacteria</taxon>
        <taxon>Bacillati</taxon>
        <taxon>Actinomycetota</taxon>
        <taxon>Actinomycetes</taxon>
        <taxon>Micrococcales</taxon>
        <taxon>Jonesiaceae</taxon>
        <taxon>Populibacterium</taxon>
    </lineage>
</organism>